<feature type="transmembrane region" description="Helical" evidence="7">
    <location>
        <begin position="317"/>
        <end position="336"/>
    </location>
</feature>
<evidence type="ECO:0000313" key="9">
    <source>
        <dbReference type="EMBL" id="KAK5950481.1"/>
    </source>
</evidence>
<keyword evidence="3 7" id="KW-0812">Transmembrane</keyword>
<dbReference type="Proteomes" id="UP001316803">
    <property type="component" value="Unassembled WGS sequence"/>
</dbReference>
<feature type="region of interest" description="Disordered" evidence="6">
    <location>
        <begin position="346"/>
        <end position="419"/>
    </location>
</feature>
<dbReference type="GO" id="GO:0000329">
    <property type="term" value="C:fungal-type vacuole membrane"/>
    <property type="evidence" value="ECO:0007669"/>
    <property type="project" value="TreeGrafter"/>
</dbReference>
<sequence>MKIHHRRHLFCAVFLLSLVASIAATPVSADTVASKDVTESTLKTGTKSNPVGTEHAPVDGKDGIPHEGPWVETSAERERKKAKTSLDDDNSLSHTTHTQMKDYQGEVSHEKIPQSNEGVMDDKSRSGPIEGTRGTEGGITQKSKNKDTISVDQKRPDAPKEQPPLPHSEKEKLKTTEGLEDSDKVVLEDDSRKLLGKPTDLPEKPHSLPLPENPSSPKDNVIPAEEHRLSNHPSASRTDAEGLPGKEDIVQPLHSMFLAFTMIMFSEIGDKTFLVACLMAMRHDRLLVFSAAFSALIAMTILSAVLGHAVPTLIPKWLTNFLAAGLFLVFGVKMLLEARNISPDEGVSEEMKEVEQELEEKEHEALRKSRRRSSVSPYVLESGRGGIRKSRSEAGRLPSPPDSPISETSSRSSSPSRRSTIRSITAGINNLFSLLLSPAWVQTFVMTFLGEWGDRSQIATIAMAAGSDYWWVTGGALCGHAICTGVAVVGGKAIAGKVSLRTVTMGGAIAFLVFGVVYLLEAIY</sequence>
<comment type="subcellular location">
    <subcellularLocation>
        <location evidence="1">Membrane</location>
        <topology evidence="1">Multi-pass membrane protein</topology>
    </subcellularLocation>
</comment>
<keyword evidence="10" id="KW-1185">Reference proteome</keyword>
<dbReference type="PROSITE" id="PS01214">
    <property type="entry name" value="UPF0016"/>
    <property type="match status" value="1"/>
</dbReference>
<organism evidence="9 10">
    <name type="scientific">Knufia fluminis</name>
    <dbReference type="NCBI Taxonomy" id="191047"/>
    <lineage>
        <taxon>Eukaryota</taxon>
        <taxon>Fungi</taxon>
        <taxon>Dikarya</taxon>
        <taxon>Ascomycota</taxon>
        <taxon>Pezizomycotina</taxon>
        <taxon>Eurotiomycetes</taxon>
        <taxon>Chaetothyriomycetidae</taxon>
        <taxon>Chaetothyriales</taxon>
        <taxon>Trichomeriaceae</taxon>
        <taxon>Knufia</taxon>
    </lineage>
</organism>
<keyword evidence="4 7" id="KW-1133">Transmembrane helix</keyword>
<proteinExistence type="inferred from homology"/>
<feature type="compositionally biased region" description="Basic and acidic residues" evidence="6">
    <location>
        <begin position="349"/>
        <end position="367"/>
    </location>
</feature>
<feature type="compositionally biased region" description="Basic and acidic residues" evidence="6">
    <location>
        <begin position="99"/>
        <end position="112"/>
    </location>
</feature>
<keyword evidence="8" id="KW-0732">Signal</keyword>
<dbReference type="GO" id="GO:0015085">
    <property type="term" value="F:calcium ion transmembrane transporter activity"/>
    <property type="evidence" value="ECO:0007669"/>
    <property type="project" value="TreeGrafter"/>
</dbReference>
<dbReference type="InterPro" id="IPR049555">
    <property type="entry name" value="GDT1-like_CS"/>
</dbReference>
<feature type="region of interest" description="Disordered" evidence="6">
    <location>
        <begin position="29"/>
        <end position="222"/>
    </location>
</feature>
<gene>
    <name evidence="9" type="primary">GDT1</name>
    <name evidence="9" type="ORF">OHC33_008424</name>
</gene>
<dbReference type="GO" id="GO:0032472">
    <property type="term" value="P:Golgi calcium ion transport"/>
    <property type="evidence" value="ECO:0007669"/>
    <property type="project" value="TreeGrafter"/>
</dbReference>
<feature type="compositionally biased region" description="Basic and acidic residues" evidence="6">
    <location>
        <begin position="144"/>
        <end position="160"/>
    </location>
</feature>
<feature type="chain" id="PRO_5042943053" evidence="8">
    <location>
        <begin position="25"/>
        <end position="524"/>
    </location>
</feature>
<feature type="signal peptide" evidence="8">
    <location>
        <begin position="1"/>
        <end position="24"/>
    </location>
</feature>
<name>A0AAN8I5K2_9EURO</name>
<dbReference type="GO" id="GO:0005794">
    <property type="term" value="C:Golgi apparatus"/>
    <property type="evidence" value="ECO:0007669"/>
    <property type="project" value="TreeGrafter"/>
</dbReference>
<feature type="transmembrane region" description="Helical" evidence="7">
    <location>
        <begin position="469"/>
        <end position="490"/>
    </location>
</feature>
<accession>A0AAN8I5K2</accession>
<feature type="compositionally biased region" description="Basic and acidic residues" evidence="6">
    <location>
        <begin position="56"/>
        <end position="65"/>
    </location>
</feature>
<evidence type="ECO:0000256" key="1">
    <source>
        <dbReference type="ARBA" id="ARBA00004141"/>
    </source>
</evidence>
<evidence type="ECO:0000256" key="8">
    <source>
        <dbReference type="SAM" id="SignalP"/>
    </source>
</evidence>
<feature type="transmembrane region" description="Helical" evidence="7">
    <location>
        <begin position="286"/>
        <end position="311"/>
    </location>
</feature>
<evidence type="ECO:0000256" key="2">
    <source>
        <dbReference type="ARBA" id="ARBA00009190"/>
    </source>
</evidence>
<evidence type="ECO:0000256" key="7">
    <source>
        <dbReference type="SAM" id="Phobius"/>
    </source>
</evidence>
<feature type="transmembrane region" description="Helical" evidence="7">
    <location>
        <begin position="502"/>
        <end position="520"/>
    </location>
</feature>
<evidence type="ECO:0000256" key="6">
    <source>
        <dbReference type="SAM" id="MobiDB-lite"/>
    </source>
</evidence>
<protein>
    <submittedName>
        <fullName evidence="9">GCR1-dependent translation factor 1</fullName>
    </submittedName>
</protein>
<dbReference type="InterPro" id="IPR001727">
    <property type="entry name" value="GDT1-like"/>
</dbReference>
<keyword evidence="5 7" id="KW-0472">Membrane</keyword>
<dbReference type="PANTHER" id="PTHR12608">
    <property type="entry name" value="TRANSMEMBRANE PROTEIN HTP-1 RELATED"/>
    <property type="match status" value="1"/>
</dbReference>
<evidence type="ECO:0000256" key="5">
    <source>
        <dbReference type="ARBA" id="ARBA00023136"/>
    </source>
</evidence>
<evidence type="ECO:0000256" key="3">
    <source>
        <dbReference type="ARBA" id="ARBA00022692"/>
    </source>
</evidence>
<reference evidence="9 10" key="1">
    <citation type="submission" date="2022-12" db="EMBL/GenBank/DDBJ databases">
        <title>Genomic features and morphological characterization of a novel Knufia sp. strain isolated from spacecraft assembly facility.</title>
        <authorList>
            <person name="Teixeira M."/>
            <person name="Chander A.M."/>
            <person name="Stajich J.E."/>
            <person name="Venkateswaran K."/>
        </authorList>
    </citation>
    <scope>NUCLEOTIDE SEQUENCE [LARGE SCALE GENOMIC DNA]</scope>
    <source>
        <strain evidence="9 10">FJI-L2-BK-P2</strain>
    </source>
</reference>
<dbReference type="GO" id="GO:0005384">
    <property type="term" value="F:manganese ion transmembrane transporter activity"/>
    <property type="evidence" value="ECO:0007669"/>
    <property type="project" value="TreeGrafter"/>
</dbReference>
<dbReference type="GO" id="GO:0032468">
    <property type="term" value="P:Golgi calcium ion homeostasis"/>
    <property type="evidence" value="ECO:0007669"/>
    <property type="project" value="TreeGrafter"/>
</dbReference>
<comment type="similarity">
    <text evidence="2">Belongs to the GDT1 family.</text>
</comment>
<dbReference type="Pfam" id="PF01169">
    <property type="entry name" value="GDT1"/>
    <property type="match status" value="2"/>
</dbReference>
<dbReference type="AlphaFoldDB" id="A0AAN8I5K2"/>
<evidence type="ECO:0000256" key="4">
    <source>
        <dbReference type="ARBA" id="ARBA00022989"/>
    </source>
</evidence>
<comment type="caution">
    <text evidence="9">The sequence shown here is derived from an EMBL/GenBank/DDBJ whole genome shotgun (WGS) entry which is preliminary data.</text>
</comment>
<dbReference type="EMBL" id="JAKLMC020000026">
    <property type="protein sequence ID" value="KAK5950481.1"/>
    <property type="molecule type" value="Genomic_DNA"/>
</dbReference>
<feature type="compositionally biased region" description="Low complexity" evidence="6">
    <location>
        <begin position="404"/>
        <end position="419"/>
    </location>
</feature>
<feature type="compositionally biased region" description="Basic and acidic residues" evidence="6">
    <location>
        <begin position="167"/>
        <end position="193"/>
    </location>
</feature>
<feature type="compositionally biased region" description="Polar residues" evidence="6">
    <location>
        <begin position="39"/>
        <end position="51"/>
    </location>
</feature>
<dbReference type="PANTHER" id="PTHR12608:SF1">
    <property type="entry name" value="TRANSMEMBRANE PROTEIN 165"/>
    <property type="match status" value="1"/>
</dbReference>
<feature type="transmembrane region" description="Helical" evidence="7">
    <location>
        <begin position="427"/>
        <end position="449"/>
    </location>
</feature>
<evidence type="ECO:0000313" key="10">
    <source>
        <dbReference type="Proteomes" id="UP001316803"/>
    </source>
</evidence>